<comment type="caution">
    <text evidence="4">The sequence shown here is derived from an EMBL/GenBank/DDBJ whole genome shotgun (WGS) entry which is preliminary data.</text>
</comment>
<dbReference type="InterPro" id="IPR000757">
    <property type="entry name" value="Beta-glucanase-like"/>
</dbReference>
<dbReference type="InterPro" id="IPR013320">
    <property type="entry name" value="ConA-like_dom_sf"/>
</dbReference>
<dbReference type="PANTHER" id="PTHR10963">
    <property type="entry name" value="GLYCOSYL HYDROLASE-RELATED"/>
    <property type="match status" value="1"/>
</dbReference>
<accession>A0A9Q0N729</accession>
<feature type="domain" description="GH16" evidence="3">
    <location>
        <begin position="14"/>
        <end position="267"/>
    </location>
</feature>
<dbReference type="PROSITE" id="PS51762">
    <property type="entry name" value="GH16_2"/>
    <property type="match status" value="1"/>
</dbReference>
<dbReference type="InterPro" id="IPR000772">
    <property type="entry name" value="Ricin_B_lectin"/>
</dbReference>
<dbReference type="CDD" id="cd08023">
    <property type="entry name" value="GH16_laminarinase_like"/>
    <property type="match status" value="1"/>
</dbReference>
<reference evidence="4" key="1">
    <citation type="submission" date="2022-07" db="EMBL/GenBank/DDBJ databases">
        <authorList>
            <person name="Trinca V."/>
            <person name="Uliana J.V.C."/>
            <person name="Torres T.T."/>
            <person name="Ward R.J."/>
            <person name="Monesi N."/>
        </authorList>
    </citation>
    <scope>NUCLEOTIDE SEQUENCE</scope>
    <source>
        <strain evidence="4">HSMRA1968</strain>
        <tissue evidence="4">Whole embryos</tissue>
    </source>
</reference>
<dbReference type="Gene3D" id="2.80.10.50">
    <property type="match status" value="1"/>
</dbReference>
<feature type="signal peptide" evidence="2">
    <location>
        <begin position="1"/>
        <end position="17"/>
    </location>
</feature>
<comment type="similarity">
    <text evidence="1">Belongs to the glycosyl hydrolase 16 family.</text>
</comment>
<dbReference type="EMBL" id="WJQU01000002">
    <property type="protein sequence ID" value="KAJ6644106.1"/>
    <property type="molecule type" value="Genomic_DNA"/>
</dbReference>
<organism evidence="4 5">
    <name type="scientific">Pseudolycoriella hygida</name>
    <dbReference type="NCBI Taxonomy" id="35572"/>
    <lineage>
        <taxon>Eukaryota</taxon>
        <taxon>Metazoa</taxon>
        <taxon>Ecdysozoa</taxon>
        <taxon>Arthropoda</taxon>
        <taxon>Hexapoda</taxon>
        <taxon>Insecta</taxon>
        <taxon>Pterygota</taxon>
        <taxon>Neoptera</taxon>
        <taxon>Endopterygota</taxon>
        <taxon>Diptera</taxon>
        <taxon>Nematocera</taxon>
        <taxon>Sciaroidea</taxon>
        <taxon>Sciaridae</taxon>
        <taxon>Pseudolycoriella</taxon>
    </lineage>
</organism>
<dbReference type="Gene3D" id="2.60.120.200">
    <property type="match status" value="1"/>
</dbReference>
<dbReference type="InterPro" id="IPR050546">
    <property type="entry name" value="Glycosyl_Hydrlase_16"/>
</dbReference>
<dbReference type="Pfam" id="PF00722">
    <property type="entry name" value="Glyco_hydro_16"/>
    <property type="match status" value="1"/>
</dbReference>
<protein>
    <submittedName>
        <fullName evidence="4">Beta-glucanase</fullName>
    </submittedName>
</protein>
<dbReference type="InterPro" id="IPR035992">
    <property type="entry name" value="Ricin_B-like_lectins"/>
</dbReference>
<keyword evidence="2" id="KW-0732">Signal</keyword>
<feature type="chain" id="PRO_5040198164" evidence="2">
    <location>
        <begin position="18"/>
        <end position="399"/>
    </location>
</feature>
<dbReference type="GO" id="GO:0004553">
    <property type="term" value="F:hydrolase activity, hydrolyzing O-glycosyl compounds"/>
    <property type="evidence" value="ECO:0007669"/>
    <property type="project" value="InterPro"/>
</dbReference>
<name>A0A9Q0N729_9DIPT</name>
<evidence type="ECO:0000256" key="2">
    <source>
        <dbReference type="SAM" id="SignalP"/>
    </source>
</evidence>
<dbReference type="Proteomes" id="UP001151699">
    <property type="component" value="Chromosome B"/>
</dbReference>
<evidence type="ECO:0000259" key="3">
    <source>
        <dbReference type="PROSITE" id="PS51762"/>
    </source>
</evidence>
<evidence type="ECO:0000313" key="5">
    <source>
        <dbReference type="Proteomes" id="UP001151699"/>
    </source>
</evidence>
<dbReference type="GO" id="GO:0005975">
    <property type="term" value="P:carbohydrate metabolic process"/>
    <property type="evidence" value="ECO:0007669"/>
    <property type="project" value="InterPro"/>
</dbReference>
<dbReference type="OrthoDB" id="7772021at2759"/>
<gene>
    <name evidence="4" type="primary">bglA_0</name>
    <name evidence="4" type="ORF">Bhyg_09072</name>
</gene>
<dbReference type="AlphaFoldDB" id="A0A9Q0N729"/>
<dbReference type="SUPFAM" id="SSF50370">
    <property type="entry name" value="Ricin B-like lectins"/>
    <property type="match status" value="1"/>
</dbReference>
<keyword evidence="5" id="KW-1185">Reference proteome</keyword>
<sequence length="399" mass="44251">MIFVLIGILSLSAQVYSGRVVWSDEFSGRKGQAPDSSKWKYDIGGEGWGNQELEYYTNSVNNAALDGNGNLVITARRENNNNFHCWYGRCQYTSARILTLGKSSHKYGAIEARIKIPKGNGIWPAFWMLGDDLQQVGWPKCGEIDIMENIGKEPFEVHGTLHGPGYSGGDGLTSTYRLPNKKAFGDDFHVYRTDWTSNSISFSVDGHRYVTKTPADTHGKPWVFTHNFFIIFNLAVGGGWPGPPDASTRFPQSMVIDYVRVYSLGRQGAIQGLGDQCVDVLEAGQEGETLVQISNCNGSESQNWTLYDDDGTIRAFDKCLDVSDTGTANDTIVQISDCNGNDSQKWELTPSGDITNGNYCLEVIQTEEKVNTSRLQLWGCNGNANQKWKLMEEIVDVES</sequence>
<evidence type="ECO:0000256" key="1">
    <source>
        <dbReference type="ARBA" id="ARBA00006865"/>
    </source>
</evidence>
<evidence type="ECO:0000313" key="4">
    <source>
        <dbReference type="EMBL" id="KAJ6644106.1"/>
    </source>
</evidence>
<dbReference type="SMART" id="SM00458">
    <property type="entry name" value="RICIN"/>
    <property type="match status" value="1"/>
</dbReference>
<dbReference type="Pfam" id="PF00652">
    <property type="entry name" value="Ricin_B_lectin"/>
    <property type="match status" value="1"/>
</dbReference>
<dbReference type="PROSITE" id="PS50231">
    <property type="entry name" value="RICIN_B_LECTIN"/>
    <property type="match status" value="1"/>
</dbReference>
<dbReference type="SUPFAM" id="SSF49899">
    <property type="entry name" value="Concanavalin A-like lectins/glucanases"/>
    <property type="match status" value="1"/>
</dbReference>
<proteinExistence type="inferred from homology"/>
<dbReference type="PANTHER" id="PTHR10963:SF55">
    <property type="entry name" value="GLYCOSIDE HYDROLASE FAMILY 16 PROTEIN"/>
    <property type="match status" value="1"/>
</dbReference>